<dbReference type="GO" id="GO:0003682">
    <property type="term" value="F:chromatin binding"/>
    <property type="evidence" value="ECO:0007669"/>
    <property type="project" value="TreeGrafter"/>
</dbReference>
<sequence>MKIQLNDLVEVYTQIRQDSLDKSCSLVIFVGGDVDGICACKILTSLLHNDGVQYCIIPVANYTELETQLNDLTDPNTHNIIMLNCGGAADFTQLIRDKGLVCYVFDSQRPCLPTNIRSEYVRVVDETYIEEDLAEESDQDIESGGKRRRERRDPDKKFTTEPDASGVYFGASTAGIIYELSRKLNRGTLDMLWLWIVGLTDQLLHNKIDRGEYEAKMNFCVNEVVSNPQNIYRNPTNIQDTEDDFEIQSGQKPLNSISIEYKDLRIMLYRHWSLYESLYYSNYIASKLGIWKEPGKHRLNEILAQLGIPLQECKQQYRFMKADYKNTLKEKLSLIGSNYEIDDLFLTTCVRQYSRKRQYCAADVVYSISALIECPGILEESEHPETISLQDKWLGNFWVAHDALLNDSLLEQGVNLAIEQQKAIIQQGTALIDKKAVSPASEFRYAIINSDALTQTKFFHHPLALKKLICFIMEAYQSSRKNIKPKPMVLCIFNSQRNTYFVCGVISQMQDKNDFGWRFHEAAETVQADFRRDFFEDTYIEVRKEHFQAFIEQLIAEEI</sequence>
<organism evidence="7 8">
    <name type="scientific">Stentor coeruleus</name>
    <dbReference type="NCBI Taxonomy" id="5963"/>
    <lineage>
        <taxon>Eukaryota</taxon>
        <taxon>Sar</taxon>
        <taxon>Alveolata</taxon>
        <taxon>Ciliophora</taxon>
        <taxon>Postciliodesmatophora</taxon>
        <taxon>Heterotrichea</taxon>
        <taxon>Heterotrichida</taxon>
        <taxon>Stentoridae</taxon>
        <taxon>Stentor</taxon>
    </lineage>
</organism>
<dbReference type="GO" id="GO:0003688">
    <property type="term" value="F:DNA replication origin binding"/>
    <property type="evidence" value="ECO:0007669"/>
    <property type="project" value="TreeGrafter"/>
</dbReference>
<comment type="similarity">
    <text evidence="2">Belongs to the CDC45 family.</text>
</comment>
<proteinExistence type="inferred from homology"/>
<gene>
    <name evidence="7" type="ORF">SteCoe_36989</name>
</gene>
<keyword evidence="4" id="KW-0539">Nucleus</keyword>
<dbReference type="GO" id="GO:0003697">
    <property type="term" value="F:single-stranded DNA binding"/>
    <property type="evidence" value="ECO:0007669"/>
    <property type="project" value="TreeGrafter"/>
</dbReference>
<dbReference type="GO" id="GO:0000727">
    <property type="term" value="P:double-strand break repair via break-induced replication"/>
    <property type="evidence" value="ECO:0007669"/>
    <property type="project" value="TreeGrafter"/>
</dbReference>
<protein>
    <recommendedName>
        <fullName evidence="9">CDC45-like protein</fullName>
    </recommendedName>
</protein>
<dbReference type="AlphaFoldDB" id="A0A1R2ANW8"/>
<name>A0A1R2ANW8_9CILI</name>
<keyword evidence="5" id="KW-0131">Cell cycle</keyword>
<evidence type="ECO:0000256" key="3">
    <source>
        <dbReference type="ARBA" id="ARBA00022705"/>
    </source>
</evidence>
<evidence type="ECO:0000256" key="6">
    <source>
        <dbReference type="SAM" id="MobiDB-lite"/>
    </source>
</evidence>
<dbReference type="PANTHER" id="PTHR10507">
    <property type="entry name" value="CDC45-RELATED PROTEIN"/>
    <property type="match status" value="1"/>
</dbReference>
<evidence type="ECO:0000256" key="5">
    <source>
        <dbReference type="ARBA" id="ARBA00023306"/>
    </source>
</evidence>
<feature type="region of interest" description="Disordered" evidence="6">
    <location>
        <begin position="134"/>
        <end position="162"/>
    </location>
</feature>
<evidence type="ECO:0000256" key="2">
    <source>
        <dbReference type="ARBA" id="ARBA00010727"/>
    </source>
</evidence>
<keyword evidence="8" id="KW-1185">Reference proteome</keyword>
<evidence type="ECO:0000256" key="1">
    <source>
        <dbReference type="ARBA" id="ARBA00004123"/>
    </source>
</evidence>
<evidence type="ECO:0008006" key="9">
    <source>
        <dbReference type="Google" id="ProtNLM"/>
    </source>
</evidence>
<evidence type="ECO:0000313" key="7">
    <source>
        <dbReference type="EMBL" id="OMJ66238.1"/>
    </source>
</evidence>
<dbReference type="Proteomes" id="UP000187209">
    <property type="component" value="Unassembled WGS sequence"/>
</dbReference>
<evidence type="ECO:0000313" key="8">
    <source>
        <dbReference type="Proteomes" id="UP000187209"/>
    </source>
</evidence>
<dbReference type="GO" id="GO:0031261">
    <property type="term" value="C:DNA replication preinitiation complex"/>
    <property type="evidence" value="ECO:0007669"/>
    <property type="project" value="TreeGrafter"/>
</dbReference>
<keyword evidence="3" id="KW-0235">DNA replication</keyword>
<comment type="subcellular location">
    <subcellularLocation>
        <location evidence="1">Nucleus</location>
    </subcellularLocation>
</comment>
<comment type="caution">
    <text evidence="7">The sequence shown here is derived from an EMBL/GenBank/DDBJ whole genome shotgun (WGS) entry which is preliminary data.</text>
</comment>
<evidence type="ECO:0000256" key="4">
    <source>
        <dbReference type="ARBA" id="ARBA00023242"/>
    </source>
</evidence>
<dbReference type="InterPro" id="IPR003874">
    <property type="entry name" value="CDC45"/>
</dbReference>
<reference evidence="7 8" key="1">
    <citation type="submission" date="2016-11" db="EMBL/GenBank/DDBJ databases">
        <title>The macronuclear genome of Stentor coeruleus: a giant cell with tiny introns.</title>
        <authorList>
            <person name="Slabodnick M."/>
            <person name="Ruby J.G."/>
            <person name="Reiff S.B."/>
            <person name="Swart E.C."/>
            <person name="Gosai S."/>
            <person name="Prabakaran S."/>
            <person name="Witkowska E."/>
            <person name="Larue G.E."/>
            <person name="Fisher S."/>
            <person name="Freeman R.M."/>
            <person name="Gunawardena J."/>
            <person name="Chu W."/>
            <person name="Stover N.A."/>
            <person name="Gregory B.D."/>
            <person name="Nowacki M."/>
            <person name="Derisi J."/>
            <person name="Roy S.W."/>
            <person name="Marshall W.F."/>
            <person name="Sood P."/>
        </authorList>
    </citation>
    <scope>NUCLEOTIDE SEQUENCE [LARGE SCALE GENOMIC DNA]</scope>
    <source>
        <strain evidence="7">WM001</strain>
    </source>
</reference>
<dbReference type="EMBL" id="MPUH01001775">
    <property type="protein sequence ID" value="OMJ66238.1"/>
    <property type="molecule type" value="Genomic_DNA"/>
</dbReference>
<feature type="compositionally biased region" description="Basic and acidic residues" evidence="6">
    <location>
        <begin position="151"/>
        <end position="160"/>
    </location>
</feature>
<dbReference type="PANTHER" id="PTHR10507:SF0">
    <property type="entry name" value="CELL DIVISION CONTROL PROTEIN 45 HOMOLOG"/>
    <property type="match status" value="1"/>
</dbReference>
<accession>A0A1R2ANW8</accession>
<dbReference type="GO" id="GO:0006270">
    <property type="term" value="P:DNA replication initiation"/>
    <property type="evidence" value="ECO:0007669"/>
    <property type="project" value="InterPro"/>
</dbReference>
<dbReference type="GO" id="GO:1902977">
    <property type="term" value="P:mitotic DNA replication preinitiation complex assembly"/>
    <property type="evidence" value="ECO:0007669"/>
    <property type="project" value="TreeGrafter"/>
</dbReference>
<dbReference type="Pfam" id="PF02724">
    <property type="entry name" value="CDC45"/>
    <property type="match status" value="2"/>
</dbReference>
<dbReference type="OrthoDB" id="10258882at2759"/>